<dbReference type="AlphaFoldDB" id="A0A949N5B9"/>
<dbReference type="EMBL" id="JAELVF020000001">
    <property type="protein sequence ID" value="MBU7598789.1"/>
    <property type="molecule type" value="Genomic_DNA"/>
</dbReference>
<keyword evidence="1" id="KW-0472">Membrane</keyword>
<evidence type="ECO:0000313" key="2">
    <source>
        <dbReference type="EMBL" id="MBU7598789.1"/>
    </source>
</evidence>
<evidence type="ECO:0000313" key="3">
    <source>
        <dbReference type="Proteomes" id="UP000694501"/>
    </source>
</evidence>
<dbReference type="Proteomes" id="UP000694501">
    <property type="component" value="Unassembled WGS sequence"/>
</dbReference>
<protein>
    <submittedName>
        <fullName evidence="2">Uncharacterized protein</fullName>
    </submittedName>
</protein>
<evidence type="ECO:0000256" key="1">
    <source>
        <dbReference type="SAM" id="Phobius"/>
    </source>
</evidence>
<proteinExistence type="predicted"/>
<name>A0A949N5B9_9ACTN</name>
<accession>A0A949N5B9</accession>
<feature type="transmembrane region" description="Helical" evidence="1">
    <location>
        <begin position="14"/>
        <end position="32"/>
    </location>
</feature>
<comment type="caution">
    <text evidence="2">The sequence shown here is derived from an EMBL/GenBank/DDBJ whole genome shotgun (WGS) entry which is preliminary data.</text>
</comment>
<dbReference type="RefSeq" id="WP_211038581.1">
    <property type="nucleotide sequence ID" value="NZ_JAELVF020000001.1"/>
</dbReference>
<sequence length="91" mass="9354">MGREAVLEETVQRYLWASPVCFTVAAAMCFALGPPSGAGHGVGWSLYAAGWLLPVVALAWRVGRGGYPGAGARFAFGLLLAAGALFLLVSG</sequence>
<keyword evidence="1" id="KW-1133">Transmembrane helix</keyword>
<organism evidence="2 3">
    <name type="scientific">Streptomyces tardus</name>
    <dbReference type="NCBI Taxonomy" id="2780544"/>
    <lineage>
        <taxon>Bacteria</taxon>
        <taxon>Bacillati</taxon>
        <taxon>Actinomycetota</taxon>
        <taxon>Actinomycetes</taxon>
        <taxon>Kitasatosporales</taxon>
        <taxon>Streptomycetaceae</taxon>
        <taxon>Streptomyces</taxon>
    </lineage>
</organism>
<reference evidence="2" key="1">
    <citation type="submission" date="2021-06" db="EMBL/GenBank/DDBJ databases">
        <title>Sequencing of actinobacteria type strains.</title>
        <authorList>
            <person name="Nguyen G.-S."/>
            <person name="Wentzel A."/>
        </authorList>
    </citation>
    <scope>NUCLEOTIDE SEQUENCE</scope>
    <source>
        <strain evidence="2">P38-E01</strain>
    </source>
</reference>
<feature type="transmembrane region" description="Helical" evidence="1">
    <location>
        <begin position="69"/>
        <end position="89"/>
    </location>
</feature>
<gene>
    <name evidence="2" type="ORF">JGS22_014505</name>
</gene>
<keyword evidence="3" id="KW-1185">Reference proteome</keyword>
<keyword evidence="1" id="KW-0812">Transmembrane</keyword>
<feature type="transmembrane region" description="Helical" evidence="1">
    <location>
        <begin position="44"/>
        <end position="63"/>
    </location>
</feature>